<dbReference type="Pfam" id="PF17921">
    <property type="entry name" value="Integrase_H2C2"/>
    <property type="match status" value="1"/>
</dbReference>
<protein>
    <recommendedName>
        <fullName evidence="1">Integrase zinc-binding domain-containing protein</fullName>
    </recommendedName>
</protein>
<feature type="domain" description="Integrase zinc-binding" evidence="1">
    <location>
        <begin position="132"/>
        <end position="185"/>
    </location>
</feature>
<organism evidence="2 3">
    <name type="scientific">Dictyocaulus viviparus</name>
    <name type="common">Bovine lungworm</name>
    <dbReference type="NCBI Taxonomy" id="29172"/>
    <lineage>
        <taxon>Eukaryota</taxon>
        <taxon>Metazoa</taxon>
        <taxon>Ecdysozoa</taxon>
        <taxon>Nematoda</taxon>
        <taxon>Chromadorea</taxon>
        <taxon>Rhabditida</taxon>
        <taxon>Rhabditina</taxon>
        <taxon>Rhabditomorpha</taxon>
        <taxon>Strongyloidea</taxon>
        <taxon>Metastrongylidae</taxon>
        <taxon>Dictyocaulus</taxon>
    </lineage>
</organism>
<evidence type="ECO:0000313" key="3">
    <source>
        <dbReference type="Proteomes" id="UP000053766"/>
    </source>
</evidence>
<dbReference type="Gene3D" id="1.10.340.70">
    <property type="match status" value="1"/>
</dbReference>
<name>A0A0D8X5Q9_DICVI</name>
<dbReference type="EMBL" id="KN719684">
    <property type="protein sequence ID" value="KJH39865.1"/>
    <property type="molecule type" value="Genomic_DNA"/>
</dbReference>
<accession>A0A0D8X5Q9</accession>
<dbReference type="STRING" id="29172.A0A0D8X5Q9"/>
<keyword evidence="3" id="KW-1185">Reference proteome</keyword>
<evidence type="ECO:0000259" key="1">
    <source>
        <dbReference type="Pfam" id="PF17921"/>
    </source>
</evidence>
<feature type="non-terminal residue" evidence="2">
    <location>
        <position position="209"/>
    </location>
</feature>
<dbReference type="AlphaFoldDB" id="A0A0D8X5Q9"/>
<dbReference type="PANTHER" id="PTHR47331">
    <property type="entry name" value="PHD-TYPE DOMAIN-CONTAINING PROTEIN"/>
    <property type="match status" value="1"/>
</dbReference>
<reference evidence="3" key="2">
    <citation type="journal article" date="2016" name="Sci. Rep.">
        <title>Dictyocaulus viviparus genome, variome and transcriptome elucidate lungworm biology and support future intervention.</title>
        <authorList>
            <person name="McNulty S.N."/>
            <person name="Strube C."/>
            <person name="Rosa B.A."/>
            <person name="Martin J.C."/>
            <person name="Tyagi R."/>
            <person name="Choi Y.J."/>
            <person name="Wang Q."/>
            <person name="Hallsworth Pepin K."/>
            <person name="Zhang X."/>
            <person name="Ozersky P."/>
            <person name="Wilson R.K."/>
            <person name="Sternberg P.W."/>
            <person name="Gasser R.B."/>
            <person name="Mitreva M."/>
        </authorList>
    </citation>
    <scope>NUCLEOTIDE SEQUENCE [LARGE SCALE GENOMIC DNA]</scope>
    <source>
        <strain evidence="3">HannoverDv2000</strain>
    </source>
</reference>
<proteinExistence type="predicted"/>
<evidence type="ECO:0000313" key="2">
    <source>
        <dbReference type="EMBL" id="KJH39865.1"/>
    </source>
</evidence>
<dbReference type="InterPro" id="IPR041588">
    <property type="entry name" value="Integrase_H2C2"/>
</dbReference>
<dbReference type="Proteomes" id="UP000053766">
    <property type="component" value="Unassembled WGS sequence"/>
</dbReference>
<sequence length="209" mass="24794">MATLTSTVDDLLDWNRQSDLKKTQRTIAYVLRFLKKIISRIRENLRNRILHNIPELQSESPQQFISAIEYENALNLIVRNHQKMYCGSHVQKMHGCLRLFADDRNVIRCKGRLGKADIPQEAREPIFISSKTRLAELIVRDAHLPYHCSTCQTMANVRQRYWMSRLRNLSRKVIKRCVACQKMNNLPYRYPDMEDLPETRVQRTRPFQH</sequence>
<reference evidence="2 3" key="1">
    <citation type="submission" date="2013-11" db="EMBL/GenBank/DDBJ databases">
        <title>Draft genome of the bovine lungworm Dictyocaulus viviparus.</title>
        <authorList>
            <person name="Mitreva M."/>
        </authorList>
    </citation>
    <scope>NUCLEOTIDE SEQUENCE [LARGE SCALE GENOMIC DNA]</scope>
    <source>
        <strain evidence="2 3">HannoverDv2000</strain>
    </source>
</reference>
<dbReference type="OrthoDB" id="5850742at2759"/>
<gene>
    <name evidence="2" type="ORF">DICVIV_14238</name>
</gene>